<dbReference type="SUPFAM" id="SSF55797">
    <property type="entry name" value="PR-1-like"/>
    <property type="match status" value="1"/>
</dbReference>
<reference evidence="1" key="1">
    <citation type="submission" date="2023-07" db="EMBL/GenBank/DDBJ databases">
        <authorList>
            <consortium name="CYATHOMIX"/>
        </authorList>
    </citation>
    <scope>NUCLEOTIDE SEQUENCE</scope>
    <source>
        <strain evidence="1">N/A</strain>
    </source>
</reference>
<proteinExistence type="predicted"/>
<evidence type="ECO:0000313" key="2">
    <source>
        <dbReference type="Proteomes" id="UP001176961"/>
    </source>
</evidence>
<name>A0AA36M9D8_CYLNA</name>
<organism evidence="1 2">
    <name type="scientific">Cylicocyclus nassatus</name>
    <name type="common">Nematode worm</name>
    <dbReference type="NCBI Taxonomy" id="53992"/>
    <lineage>
        <taxon>Eukaryota</taxon>
        <taxon>Metazoa</taxon>
        <taxon>Ecdysozoa</taxon>
        <taxon>Nematoda</taxon>
        <taxon>Chromadorea</taxon>
        <taxon>Rhabditida</taxon>
        <taxon>Rhabditina</taxon>
        <taxon>Rhabditomorpha</taxon>
        <taxon>Strongyloidea</taxon>
        <taxon>Strongylidae</taxon>
        <taxon>Cylicocyclus</taxon>
    </lineage>
</organism>
<dbReference type="InterPro" id="IPR035940">
    <property type="entry name" value="CAP_sf"/>
</dbReference>
<dbReference type="InterPro" id="IPR018244">
    <property type="entry name" value="Allrgn_V5/Tpx1_CS"/>
</dbReference>
<sequence>MDCSLGFDIELGRHQLVEGCTPVSWNRNGSDLSRKPRCPTHRIVYADGAWAQTSKLGCAIAECSTDYVVICRYSPRGNNVGESVYKVGEPCSACLGSCDAGQGLCEGE</sequence>
<dbReference type="EMBL" id="CATQJL010000305">
    <property type="protein sequence ID" value="CAJ0601462.1"/>
    <property type="molecule type" value="Genomic_DNA"/>
</dbReference>
<comment type="caution">
    <text evidence="1">The sequence shown here is derived from an EMBL/GenBank/DDBJ whole genome shotgun (WGS) entry which is preliminary data.</text>
</comment>
<accession>A0AA36M9D8</accession>
<dbReference type="GO" id="GO:0005576">
    <property type="term" value="C:extracellular region"/>
    <property type="evidence" value="ECO:0007669"/>
    <property type="project" value="InterPro"/>
</dbReference>
<protein>
    <recommendedName>
        <fullName evidence="3">SCP domain-containing protein</fullName>
    </recommendedName>
</protein>
<evidence type="ECO:0008006" key="3">
    <source>
        <dbReference type="Google" id="ProtNLM"/>
    </source>
</evidence>
<dbReference type="PROSITE" id="PS01010">
    <property type="entry name" value="CRISP_2"/>
    <property type="match status" value="1"/>
</dbReference>
<dbReference type="Proteomes" id="UP001176961">
    <property type="component" value="Unassembled WGS sequence"/>
</dbReference>
<gene>
    <name evidence="1" type="ORF">CYNAS_LOCUS13445</name>
</gene>
<keyword evidence="2" id="KW-1185">Reference proteome</keyword>
<dbReference type="Gene3D" id="3.40.33.10">
    <property type="entry name" value="CAP"/>
    <property type="match status" value="1"/>
</dbReference>
<dbReference type="AlphaFoldDB" id="A0AA36M9D8"/>
<evidence type="ECO:0000313" key="1">
    <source>
        <dbReference type="EMBL" id="CAJ0601462.1"/>
    </source>
</evidence>